<keyword evidence="5" id="KW-0378">Hydrolase</keyword>
<dbReference type="GO" id="GO:0003729">
    <property type="term" value="F:mRNA binding"/>
    <property type="evidence" value="ECO:0007669"/>
    <property type="project" value="InterPro"/>
</dbReference>
<keyword evidence="4" id="KW-0255">Endonuclease</keyword>
<dbReference type="EMBL" id="FOUB01000055">
    <property type="protein sequence ID" value="SFM80945.1"/>
    <property type="molecule type" value="Genomic_DNA"/>
</dbReference>
<dbReference type="AlphaFoldDB" id="A0A1I4TWF1"/>
<dbReference type="GO" id="GO:0004519">
    <property type="term" value="F:endonuclease activity"/>
    <property type="evidence" value="ECO:0007669"/>
    <property type="project" value="UniProtKB-KW"/>
</dbReference>
<dbReference type="Gene3D" id="3.30.920.30">
    <property type="entry name" value="Hypothetical protein"/>
    <property type="match status" value="1"/>
</dbReference>
<keyword evidence="3" id="KW-0540">Nuclease</keyword>
<keyword evidence="9" id="KW-1185">Reference proteome</keyword>
<dbReference type="InterPro" id="IPR038570">
    <property type="entry name" value="HicA_sf"/>
</dbReference>
<dbReference type="Pfam" id="PF07927">
    <property type="entry name" value="HicA_toxin"/>
    <property type="match status" value="1"/>
</dbReference>
<dbReference type="OrthoDB" id="9811409at2"/>
<sequence>MNTKQIIKILESEGWGFKRINGSHQIMGKNGKIVPVPVHGTTDLAKGLVTKIEKQTGVKLQ</sequence>
<dbReference type="RefSeq" id="WP_074906586.1">
    <property type="nucleotide sequence ID" value="NZ_FOUB01000055.1"/>
</dbReference>
<evidence type="ECO:0000313" key="9">
    <source>
        <dbReference type="Proteomes" id="UP000183287"/>
    </source>
</evidence>
<dbReference type="InterPro" id="IPR012933">
    <property type="entry name" value="HicA_mRNA_interferase"/>
</dbReference>
<gene>
    <name evidence="8" type="ORF">SAMN05421863_105520</name>
</gene>
<keyword evidence="7" id="KW-0346">Stress response</keyword>
<keyword evidence="6" id="KW-0694">RNA-binding</keyword>
<evidence type="ECO:0000256" key="2">
    <source>
        <dbReference type="ARBA" id="ARBA00022649"/>
    </source>
</evidence>
<evidence type="ECO:0000313" key="8">
    <source>
        <dbReference type="EMBL" id="SFM80945.1"/>
    </source>
</evidence>
<evidence type="ECO:0000256" key="5">
    <source>
        <dbReference type="ARBA" id="ARBA00022801"/>
    </source>
</evidence>
<evidence type="ECO:0000256" key="7">
    <source>
        <dbReference type="ARBA" id="ARBA00023016"/>
    </source>
</evidence>
<evidence type="ECO:0000256" key="1">
    <source>
        <dbReference type="ARBA" id="ARBA00006620"/>
    </source>
</evidence>
<proteinExistence type="inferred from homology"/>
<organism evidence="8 9">
    <name type="scientific">Nitrosomonas communis</name>
    <dbReference type="NCBI Taxonomy" id="44574"/>
    <lineage>
        <taxon>Bacteria</taxon>
        <taxon>Pseudomonadati</taxon>
        <taxon>Pseudomonadota</taxon>
        <taxon>Betaproteobacteria</taxon>
        <taxon>Nitrosomonadales</taxon>
        <taxon>Nitrosomonadaceae</taxon>
        <taxon>Nitrosomonas</taxon>
    </lineage>
</organism>
<dbReference type="GO" id="GO:0016787">
    <property type="term" value="F:hydrolase activity"/>
    <property type="evidence" value="ECO:0007669"/>
    <property type="project" value="UniProtKB-KW"/>
</dbReference>
<dbReference type="STRING" id="44574.AAW31_10745"/>
<evidence type="ECO:0000256" key="3">
    <source>
        <dbReference type="ARBA" id="ARBA00022722"/>
    </source>
</evidence>
<dbReference type="SUPFAM" id="SSF54786">
    <property type="entry name" value="YcfA/nrd intein domain"/>
    <property type="match status" value="1"/>
</dbReference>
<evidence type="ECO:0000256" key="6">
    <source>
        <dbReference type="ARBA" id="ARBA00022884"/>
    </source>
</evidence>
<protein>
    <submittedName>
        <fullName evidence="8">Predicted RNA binding protein YcfA, dsRBD-like fold, HicA-like mRNA interferase family</fullName>
    </submittedName>
</protein>
<dbReference type="Proteomes" id="UP000183287">
    <property type="component" value="Unassembled WGS sequence"/>
</dbReference>
<reference evidence="9" key="1">
    <citation type="submission" date="2016-10" db="EMBL/GenBank/DDBJ databases">
        <authorList>
            <person name="Varghese N."/>
            <person name="Submissions S."/>
        </authorList>
    </citation>
    <scope>NUCLEOTIDE SEQUENCE [LARGE SCALE GENOMIC DNA]</scope>
    <source>
        <strain evidence="9">Nm44</strain>
    </source>
</reference>
<keyword evidence="2" id="KW-1277">Toxin-antitoxin system</keyword>
<comment type="similarity">
    <text evidence="1">Belongs to the HicA mRNA interferase family.</text>
</comment>
<accession>A0A1I4TWF1</accession>
<name>A0A1I4TWF1_9PROT</name>
<evidence type="ECO:0000256" key="4">
    <source>
        <dbReference type="ARBA" id="ARBA00022759"/>
    </source>
</evidence>